<dbReference type="PIRSF" id="PIRSF016184">
    <property type="entry name" value="PhzC_PhzF"/>
    <property type="match status" value="1"/>
</dbReference>
<dbReference type="PANTHER" id="PTHR13774:SF39">
    <property type="entry name" value="BIOSYNTHESIS PROTEIN, PUTATIVE-RELATED"/>
    <property type="match status" value="1"/>
</dbReference>
<reference evidence="2" key="1">
    <citation type="submission" date="2019-08" db="EMBL/GenBank/DDBJ databases">
        <authorList>
            <person name="Kucharzyk K."/>
            <person name="Murdoch R.W."/>
            <person name="Higgins S."/>
            <person name="Loffler F."/>
        </authorList>
    </citation>
    <scope>NUCLEOTIDE SEQUENCE</scope>
</reference>
<dbReference type="EMBL" id="VSSQ01017447">
    <property type="protein sequence ID" value="MPM59762.1"/>
    <property type="molecule type" value="Genomic_DNA"/>
</dbReference>
<dbReference type="GO" id="GO:0005737">
    <property type="term" value="C:cytoplasm"/>
    <property type="evidence" value="ECO:0007669"/>
    <property type="project" value="TreeGrafter"/>
</dbReference>
<dbReference type="InterPro" id="IPR003719">
    <property type="entry name" value="Phenazine_PhzF-like"/>
</dbReference>
<dbReference type="Pfam" id="PF02567">
    <property type="entry name" value="PhzC-PhzF"/>
    <property type="match status" value="1"/>
</dbReference>
<sequence length="307" mass="33141">MKSEVYIVNAFTYNGEGGNGAGVVPEAEGLTSEQMQAIAKEVGLSETAFVTKSKEEGYDFHVRFFTPTTEVDLCGHATIAAFSTLGQLGIIKGANEVVKVKQKTLAGILDVELSFKDNKLENVLMTQAEPKFIFSLSVQDLEPLCDILGVTVNDIGVGVTGYMARPMAVSTGLSDLILPVKTLEALKNISPDFKALAKYSEERELIGVHAFTFQTENKTSTASTRNFGPAVGIDEESATGTANGALAAYLIKNKLYPFTDDTTIVCEQGYYMENPSEIIAKVEGEMDNFFIKIGGKATILDKKQICV</sequence>
<dbReference type="NCBIfam" id="TIGR00654">
    <property type="entry name" value="PhzF_family"/>
    <property type="match status" value="1"/>
</dbReference>
<dbReference type="Gene3D" id="3.10.310.10">
    <property type="entry name" value="Diaminopimelate Epimerase, Chain A, domain 1"/>
    <property type="match status" value="2"/>
</dbReference>
<name>A0A645B2T6_9ZZZZ</name>
<evidence type="ECO:0000313" key="2">
    <source>
        <dbReference type="EMBL" id="MPM59762.1"/>
    </source>
</evidence>
<keyword evidence="1 2" id="KW-0413">Isomerase</keyword>
<comment type="caution">
    <text evidence="2">The sequence shown here is derived from an EMBL/GenBank/DDBJ whole genome shotgun (WGS) entry which is preliminary data.</text>
</comment>
<evidence type="ECO:0000256" key="1">
    <source>
        <dbReference type="ARBA" id="ARBA00023235"/>
    </source>
</evidence>
<dbReference type="EC" id="5.1.-.-" evidence="2"/>
<dbReference type="SUPFAM" id="SSF54506">
    <property type="entry name" value="Diaminopimelate epimerase-like"/>
    <property type="match status" value="1"/>
</dbReference>
<dbReference type="PANTHER" id="PTHR13774">
    <property type="entry name" value="PHENAZINE BIOSYNTHESIS PROTEIN"/>
    <property type="match status" value="1"/>
</dbReference>
<dbReference type="GO" id="GO:0016853">
    <property type="term" value="F:isomerase activity"/>
    <property type="evidence" value="ECO:0007669"/>
    <property type="project" value="UniProtKB-KW"/>
</dbReference>
<protein>
    <submittedName>
        <fullName evidence="2">Putative isomerase YddE</fullName>
        <ecNumber evidence="2">5.1.-.-</ecNumber>
    </submittedName>
</protein>
<organism evidence="2">
    <name type="scientific">bioreactor metagenome</name>
    <dbReference type="NCBI Taxonomy" id="1076179"/>
    <lineage>
        <taxon>unclassified sequences</taxon>
        <taxon>metagenomes</taxon>
        <taxon>ecological metagenomes</taxon>
    </lineage>
</organism>
<proteinExistence type="predicted"/>
<dbReference type="AlphaFoldDB" id="A0A645B2T6"/>
<gene>
    <name evidence="2" type="primary">yddE_11</name>
    <name evidence="2" type="ORF">SDC9_106608</name>
</gene>
<accession>A0A645B2T6</accession>